<evidence type="ECO:0000313" key="2">
    <source>
        <dbReference type="EMBL" id="WPL17653.1"/>
    </source>
</evidence>
<evidence type="ECO:0000313" key="3">
    <source>
        <dbReference type="Proteomes" id="UP001432180"/>
    </source>
</evidence>
<reference evidence="2 3" key="1">
    <citation type="journal article" date="2023" name="Microorganisms">
        <title>Thiorhodovibrio frisius and Trv. litoralis spp. nov., Two Novel Members from a Clade of Fastidious Purple Sulfur Bacteria That Exhibit Unique Red-Shifted Light-Harvesting Capabilities.</title>
        <authorList>
            <person name="Methner A."/>
            <person name="Kuzyk S.B."/>
            <person name="Petersen J."/>
            <person name="Bauer S."/>
            <person name="Brinkmann H."/>
            <person name="Sichau K."/>
            <person name="Wanner G."/>
            <person name="Wolf J."/>
            <person name="Neumann-Schaal M."/>
            <person name="Henke P."/>
            <person name="Tank M."/>
            <person name="Sproer C."/>
            <person name="Bunk B."/>
            <person name="Overmann J."/>
        </authorList>
    </citation>
    <scope>NUCLEOTIDE SEQUENCE [LARGE SCALE GENOMIC DNA]</scope>
    <source>
        <strain evidence="2 3">DSM 6702</strain>
    </source>
</reference>
<gene>
    <name evidence="2" type="ORF">Thiowin_02686</name>
</gene>
<accession>A0ABZ0SBG2</accession>
<protein>
    <recommendedName>
        <fullName evidence="4">Transposase</fullName>
    </recommendedName>
</protein>
<keyword evidence="1" id="KW-1133">Transmembrane helix</keyword>
<proteinExistence type="predicted"/>
<keyword evidence="1" id="KW-0472">Membrane</keyword>
<name>A0ABZ0SBG2_9GAMM</name>
<organism evidence="2 3">
    <name type="scientific">Thiorhodovibrio winogradskyi</name>
    <dbReference type="NCBI Taxonomy" id="77007"/>
    <lineage>
        <taxon>Bacteria</taxon>
        <taxon>Pseudomonadati</taxon>
        <taxon>Pseudomonadota</taxon>
        <taxon>Gammaproteobacteria</taxon>
        <taxon>Chromatiales</taxon>
        <taxon>Chromatiaceae</taxon>
        <taxon>Thiorhodovibrio</taxon>
    </lineage>
</organism>
<evidence type="ECO:0000256" key="1">
    <source>
        <dbReference type="SAM" id="Phobius"/>
    </source>
</evidence>
<keyword evidence="3" id="KW-1185">Reference proteome</keyword>
<sequence>MCHAFLHDANFYQLLTRIDESIAEEARARGCDCGGVLHRACYPRKPRGERGVLDESYQRRLSFCCAEDGCRRRCTPASVRFLGRKVYLGVIVVLITALNHGLSASRRQRLIETLGVCVQTLRRWQQWWREQFVQTRCWRGLAGQFLPPILTAHLPSALLERLSGRALSERVVQLLVLIAPTTTTTGSPQAMADPRKM</sequence>
<dbReference type="RefSeq" id="WP_328983466.1">
    <property type="nucleotide sequence ID" value="NZ_CP121472.1"/>
</dbReference>
<feature type="transmembrane region" description="Helical" evidence="1">
    <location>
        <begin position="86"/>
        <end position="102"/>
    </location>
</feature>
<dbReference type="Proteomes" id="UP001432180">
    <property type="component" value="Chromosome"/>
</dbReference>
<keyword evidence="1" id="KW-0812">Transmembrane</keyword>
<dbReference type="EMBL" id="CP121472">
    <property type="protein sequence ID" value="WPL17653.1"/>
    <property type="molecule type" value="Genomic_DNA"/>
</dbReference>
<evidence type="ECO:0008006" key="4">
    <source>
        <dbReference type="Google" id="ProtNLM"/>
    </source>
</evidence>